<dbReference type="Pfam" id="PF11751">
    <property type="entry name" value="PorP_SprF"/>
    <property type="match status" value="1"/>
</dbReference>
<protein>
    <submittedName>
        <fullName evidence="1">Type IX secretion system membrane protein PorP/SprF</fullName>
    </submittedName>
</protein>
<gene>
    <name evidence="1" type="ORF">GO495_18565</name>
</gene>
<dbReference type="InterPro" id="IPR019861">
    <property type="entry name" value="PorP/SprF_Bacteroidetes"/>
</dbReference>
<sequence length="336" mass="37041">MKNNITLVIVLLLFGMFLPGLTKAQVDPHFSQYYAYPMWLNPALTGIVDGDYRVSVNYRNQWVNIGKPFSTTGVSFDAAGANNIGVGVNVTNMSAGDAGYNYLNAMASFSYRGVRFGETGTSQLVFGIQAGMINRRIDPAKWTLGSQYDPVMGFDPSKPSGENINTTSSNVFDAAAGAMFFDGNPNHQLNPFVGFSAGHLTRPTDPFVSGDNKRLPVRYMAHGGSRIKLNDVFSLTPHGLYLRQGNAEEIVVGLYTSVFINEEFDFLAGGNYRINDSAIPFAGFHFKNFILGLSYDVNTSSLRRLVNGSNSFELSLSFISRKRRVLSEEYFICPRL</sequence>
<dbReference type="OrthoDB" id="1186563at2"/>
<dbReference type="Proteomes" id="UP000468388">
    <property type="component" value="Unassembled WGS sequence"/>
</dbReference>
<name>A0A6N8JEQ4_9BACT</name>
<dbReference type="EMBL" id="WRXO01000005">
    <property type="protein sequence ID" value="MVT42602.1"/>
    <property type="molecule type" value="Genomic_DNA"/>
</dbReference>
<dbReference type="AlphaFoldDB" id="A0A6N8JEQ4"/>
<organism evidence="1 2">
    <name type="scientific">Chitinophaga oryziterrae</name>
    <dbReference type="NCBI Taxonomy" id="1031224"/>
    <lineage>
        <taxon>Bacteria</taxon>
        <taxon>Pseudomonadati</taxon>
        <taxon>Bacteroidota</taxon>
        <taxon>Chitinophagia</taxon>
        <taxon>Chitinophagales</taxon>
        <taxon>Chitinophagaceae</taxon>
        <taxon>Chitinophaga</taxon>
    </lineage>
</organism>
<proteinExistence type="predicted"/>
<evidence type="ECO:0000313" key="2">
    <source>
        <dbReference type="Proteomes" id="UP000468388"/>
    </source>
</evidence>
<dbReference type="NCBIfam" id="TIGR03519">
    <property type="entry name" value="T9SS_PorP_fam"/>
    <property type="match status" value="1"/>
</dbReference>
<reference evidence="1 2" key="1">
    <citation type="submission" date="2019-12" db="EMBL/GenBank/DDBJ databases">
        <title>The draft genomic sequence of strain Chitinophaga oryziterrae JCM 16595.</title>
        <authorList>
            <person name="Zhang X."/>
        </authorList>
    </citation>
    <scope>NUCLEOTIDE SEQUENCE [LARGE SCALE GENOMIC DNA]</scope>
    <source>
        <strain evidence="1 2">JCM 16595</strain>
    </source>
</reference>
<evidence type="ECO:0000313" key="1">
    <source>
        <dbReference type="EMBL" id="MVT42602.1"/>
    </source>
</evidence>
<accession>A0A6N8JEQ4</accession>
<dbReference type="RefSeq" id="WP_157301222.1">
    <property type="nucleotide sequence ID" value="NZ_BAAAZB010000002.1"/>
</dbReference>
<keyword evidence="2" id="KW-1185">Reference proteome</keyword>
<comment type="caution">
    <text evidence="1">The sequence shown here is derived from an EMBL/GenBank/DDBJ whole genome shotgun (WGS) entry which is preliminary data.</text>
</comment>